<feature type="region of interest" description="Disordered" evidence="1">
    <location>
        <begin position="1"/>
        <end position="30"/>
    </location>
</feature>
<feature type="region of interest" description="Disordered" evidence="1">
    <location>
        <begin position="133"/>
        <end position="167"/>
    </location>
</feature>
<name>A0A8K0SV17_9HYPO</name>
<dbReference type="EMBL" id="JAGPNK010000005">
    <property type="protein sequence ID" value="KAH7320687.1"/>
    <property type="molecule type" value="Genomic_DNA"/>
</dbReference>
<sequence>MSKDNVDEAFDLPPPYSNLDPASVPPQPSPSIFSSHLASLRASILADEIARASARDERDNQLLALLLPHVEHILSSISAMSPAPSLAEAIIIPEDAADEAWKLSDEGIERPGAVGPGIRSPGNAVVTRVVRVRTQAKKDGSSDRYEPPRETSDWAWTGSSGDDVSLSPTAWWTDEALARRLARSLQPKNPISETAPRPPPQQSKPEKSSRWKLFGGSKPSSSSSSAAPDPRPQWDNEVAMTVKAEEVTFRKENDFGIWESKTGWGLVMRVRLLRLEKSTWLFV</sequence>
<accession>A0A8K0SV17</accession>
<gene>
    <name evidence="2" type="ORF">B0I35DRAFT_477254</name>
</gene>
<reference evidence="2" key="1">
    <citation type="journal article" date="2021" name="Nat. Commun.">
        <title>Genetic determinants of endophytism in the Arabidopsis root mycobiome.</title>
        <authorList>
            <person name="Mesny F."/>
            <person name="Miyauchi S."/>
            <person name="Thiergart T."/>
            <person name="Pickel B."/>
            <person name="Atanasova L."/>
            <person name="Karlsson M."/>
            <person name="Huettel B."/>
            <person name="Barry K.W."/>
            <person name="Haridas S."/>
            <person name="Chen C."/>
            <person name="Bauer D."/>
            <person name="Andreopoulos W."/>
            <person name="Pangilinan J."/>
            <person name="LaButti K."/>
            <person name="Riley R."/>
            <person name="Lipzen A."/>
            <person name="Clum A."/>
            <person name="Drula E."/>
            <person name="Henrissat B."/>
            <person name="Kohler A."/>
            <person name="Grigoriev I.V."/>
            <person name="Martin F.M."/>
            <person name="Hacquard S."/>
        </authorList>
    </citation>
    <scope>NUCLEOTIDE SEQUENCE</scope>
    <source>
        <strain evidence="2">MPI-CAGE-CH-0235</strain>
    </source>
</reference>
<organism evidence="2 3">
    <name type="scientific">Stachybotrys elegans</name>
    <dbReference type="NCBI Taxonomy" id="80388"/>
    <lineage>
        <taxon>Eukaryota</taxon>
        <taxon>Fungi</taxon>
        <taxon>Dikarya</taxon>
        <taxon>Ascomycota</taxon>
        <taxon>Pezizomycotina</taxon>
        <taxon>Sordariomycetes</taxon>
        <taxon>Hypocreomycetidae</taxon>
        <taxon>Hypocreales</taxon>
        <taxon>Stachybotryaceae</taxon>
        <taxon>Stachybotrys</taxon>
    </lineage>
</organism>
<feature type="region of interest" description="Disordered" evidence="1">
    <location>
        <begin position="187"/>
        <end position="233"/>
    </location>
</feature>
<dbReference type="AlphaFoldDB" id="A0A8K0SV17"/>
<evidence type="ECO:0000256" key="1">
    <source>
        <dbReference type="SAM" id="MobiDB-lite"/>
    </source>
</evidence>
<feature type="compositionally biased region" description="Polar residues" evidence="1">
    <location>
        <begin position="157"/>
        <end position="167"/>
    </location>
</feature>
<dbReference type="Proteomes" id="UP000813444">
    <property type="component" value="Unassembled WGS sequence"/>
</dbReference>
<protein>
    <submittedName>
        <fullName evidence="2">Uncharacterized protein</fullName>
    </submittedName>
</protein>
<keyword evidence="3" id="KW-1185">Reference proteome</keyword>
<comment type="caution">
    <text evidence="2">The sequence shown here is derived from an EMBL/GenBank/DDBJ whole genome shotgun (WGS) entry which is preliminary data.</text>
</comment>
<proteinExistence type="predicted"/>
<feature type="compositionally biased region" description="Basic and acidic residues" evidence="1">
    <location>
        <begin position="136"/>
        <end position="152"/>
    </location>
</feature>
<dbReference type="OrthoDB" id="3526284at2759"/>
<evidence type="ECO:0000313" key="3">
    <source>
        <dbReference type="Proteomes" id="UP000813444"/>
    </source>
</evidence>
<evidence type="ECO:0000313" key="2">
    <source>
        <dbReference type="EMBL" id="KAH7320687.1"/>
    </source>
</evidence>